<dbReference type="Proteomes" id="UP000596035">
    <property type="component" value="Chromosome"/>
</dbReference>
<reference evidence="3" key="2">
    <citation type="submission" date="2017-05" db="EMBL/GenBank/DDBJ databases">
        <title>Improved OligoMM genomes.</title>
        <authorList>
            <person name="Garzetti D."/>
        </authorList>
    </citation>
    <scope>NUCLEOTIDE SEQUENCE [LARGE SCALE GENOMIC DNA]</scope>
    <source>
        <strain evidence="3">KB18</strain>
    </source>
</reference>
<evidence type="ECO:0000313" key="4">
    <source>
        <dbReference type="Proteomes" id="UP000596035"/>
    </source>
</evidence>
<dbReference type="Gene3D" id="3.40.50.450">
    <property type="match status" value="1"/>
</dbReference>
<dbReference type="AlphaFoldDB" id="A0A1Z2XWC4"/>
<dbReference type="Proteomes" id="UP000196710">
    <property type="component" value="Chromosome"/>
</dbReference>
<proteinExistence type="predicted"/>
<sequence length="157" mass="18257">MKKRNMTCCFTGHRQIPEKDLPRVQRNLEQTIIKLYERGVVYYGTGGALGFDTLAAETVLRLRKNYPKLRLILVLPCKDQTRDWKAEDVAKYEEIRQRADKVVYTGENYTRGCMHERNRHLVKFSSVCVCYQTRNNGGTAYTVHYAQDKGLHIINVV</sequence>
<dbReference type="InterPro" id="IPR010697">
    <property type="entry name" value="YspA"/>
</dbReference>
<name>A0A1Z2XWC4_9FIRM</name>
<dbReference type="KEGG" id="amur:ADH66_12780"/>
<dbReference type="EMBL" id="CP021422">
    <property type="protein sequence ID" value="ASB42757.1"/>
    <property type="molecule type" value="Genomic_DNA"/>
</dbReference>
<reference evidence="1" key="1">
    <citation type="journal article" date="2017" name="Genome Announc.">
        <title>High-Quality Whole-Genome Sequences of the Oligo-Mouse-Microbiota Bacterial Community.</title>
        <authorList>
            <person name="Garzetti D."/>
            <person name="Brugiroux S."/>
            <person name="Bunk B."/>
            <person name="Pukall R."/>
            <person name="McCoy K.D."/>
            <person name="Macpherson A.J."/>
            <person name="Stecher B."/>
        </authorList>
    </citation>
    <scope>NUCLEOTIDE SEQUENCE</scope>
    <source>
        <strain evidence="1">KB18</strain>
    </source>
</reference>
<evidence type="ECO:0000313" key="3">
    <source>
        <dbReference type="Proteomes" id="UP000196710"/>
    </source>
</evidence>
<accession>A0A1Z2XWC4</accession>
<dbReference type="EMBL" id="CP065321">
    <property type="protein sequence ID" value="QQR31980.1"/>
    <property type="molecule type" value="Genomic_DNA"/>
</dbReference>
<dbReference type="PANTHER" id="PTHR38440">
    <property type="entry name" value="UPF0398 PROTEIN YPSA"/>
    <property type="match status" value="1"/>
</dbReference>
<gene>
    <name evidence="1" type="ORF">ADH66_12780</name>
    <name evidence="2" type="ORF">I5Q82_03090</name>
</gene>
<dbReference type="PANTHER" id="PTHR38440:SF1">
    <property type="entry name" value="UPF0398 PROTEIN SPR0331"/>
    <property type="match status" value="1"/>
</dbReference>
<organism evidence="2 4">
    <name type="scientific">Acutalibacter muris</name>
    <dbReference type="NCBI Taxonomy" id="1796620"/>
    <lineage>
        <taxon>Bacteria</taxon>
        <taxon>Bacillati</taxon>
        <taxon>Bacillota</taxon>
        <taxon>Clostridia</taxon>
        <taxon>Eubacteriales</taxon>
        <taxon>Acutalibacteraceae</taxon>
        <taxon>Acutalibacter</taxon>
    </lineage>
</organism>
<evidence type="ECO:0000313" key="2">
    <source>
        <dbReference type="EMBL" id="QQR31980.1"/>
    </source>
</evidence>
<dbReference type="SUPFAM" id="SSF102405">
    <property type="entry name" value="MCP/YpsA-like"/>
    <property type="match status" value="1"/>
</dbReference>
<keyword evidence="3" id="KW-1185">Reference proteome</keyword>
<dbReference type="Pfam" id="PF06908">
    <property type="entry name" value="YpsA"/>
    <property type="match status" value="1"/>
</dbReference>
<reference evidence="2 4" key="3">
    <citation type="submission" date="2020-11" db="EMBL/GenBank/DDBJ databases">
        <title>Closed and high quality bacterial genomes of the OMM12 community.</title>
        <authorList>
            <person name="Marbouty M."/>
            <person name="Lamy-Besnier Q."/>
            <person name="Debarbieux L."/>
            <person name="Koszul R."/>
        </authorList>
    </citation>
    <scope>NUCLEOTIDE SEQUENCE [LARGE SCALE GENOMIC DNA]</scope>
    <source>
        <strain evidence="2 4">KB18</strain>
    </source>
</reference>
<protein>
    <submittedName>
        <fullName evidence="2">DUF1273 family protein</fullName>
    </submittedName>
</protein>
<evidence type="ECO:0000313" key="1">
    <source>
        <dbReference type="EMBL" id="ASB42757.1"/>
    </source>
</evidence>